<comment type="similarity">
    <text evidence="5">Belongs to the GRAS family.</text>
</comment>
<dbReference type="PANTHER" id="PTHR31636">
    <property type="entry name" value="OSJNBA0084A10.13 PROTEIN-RELATED"/>
    <property type="match status" value="1"/>
</dbReference>
<feature type="region of interest" description="SAW" evidence="5">
    <location>
        <begin position="604"/>
        <end position="680"/>
    </location>
</feature>
<dbReference type="EMBL" id="OY731402">
    <property type="protein sequence ID" value="CAJ1955698.1"/>
    <property type="molecule type" value="Genomic_DNA"/>
</dbReference>
<feature type="region of interest" description="VHIID" evidence="5">
    <location>
        <begin position="385"/>
        <end position="450"/>
    </location>
</feature>
<evidence type="ECO:0000256" key="1">
    <source>
        <dbReference type="ARBA" id="ARBA00004123"/>
    </source>
</evidence>
<dbReference type="PROSITE" id="PS50985">
    <property type="entry name" value="GRAS"/>
    <property type="match status" value="1"/>
</dbReference>
<dbReference type="Pfam" id="PF03514">
    <property type="entry name" value="GRAS"/>
    <property type="match status" value="1"/>
</dbReference>
<dbReference type="Proteomes" id="UP001189624">
    <property type="component" value="Chromosome 5"/>
</dbReference>
<evidence type="ECO:0000256" key="4">
    <source>
        <dbReference type="ARBA" id="ARBA00023242"/>
    </source>
</evidence>
<keyword evidence="8" id="KW-1185">Reference proteome</keyword>
<dbReference type="GO" id="GO:0005634">
    <property type="term" value="C:nucleus"/>
    <property type="evidence" value="ECO:0007669"/>
    <property type="project" value="UniProtKB-SubCell"/>
</dbReference>
<feature type="compositionally biased region" description="Low complexity" evidence="6">
    <location>
        <begin position="86"/>
        <end position="110"/>
    </location>
</feature>
<dbReference type="Gramene" id="rna-AYBTSS11_LOCUS16263">
    <property type="protein sequence ID" value="CAJ1955698.1"/>
    <property type="gene ID" value="gene-AYBTSS11_LOCUS16263"/>
</dbReference>
<feature type="region of interest" description="Leucine repeat I (LRI)" evidence="5">
    <location>
        <begin position="306"/>
        <end position="366"/>
    </location>
</feature>
<feature type="compositionally biased region" description="Basic and acidic residues" evidence="6">
    <location>
        <begin position="235"/>
        <end position="246"/>
    </location>
</feature>
<accession>A0AA86VQ40</accession>
<protein>
    <recommendedName>
        <fullName evidence="9">Scarecrow-like protein 14</fullName>
    </recommendedName>
</protein>
<reference evidence="7" key="1">
    <citation type="submission" date="2023-10" db="EMBL/GenBank/DDBJ databases">
        <authorList>
            <person name="Domelevo Entfellner J.-B."/>
        </authorList>
    </citation>
    <scope>NUCLEOTIDE SEQUENCE</scope>
</reference>
<evidence type="ECO:0000313" key="8">
    <source>
        <dbReference type="Proteomes" id="UP001189624"/>
    </source>
</evidence>
<dbReference type="AlphaFoldDB" id="A0AA86VQ40"/>
<proteinExistence type="inferred from homology"/>
<evidence type="ECO:0008006" key="9">
    <source>
        <dbReference type="Google" id="ProtNLM"/>
    </source>
</evidence>
<keyword evidence="3" id="KW-0804">Transcription</keyword>
<organism evidence="7 8">
    <name type="scientific">Sphenostylis stenocarpa</name>
    <dbReference type="NCBI Taxonomy" id="92480"/>
    <lineage>
        <taxon>Eukaryota</taxon>
        <taxon>Viridiplantae</taxon>
        <taxon>Streptophyta</taxon>
        <taxon>Embryophyta</taxon>
        <taxon>Tracheophyta</taxon>
        <taxon>Spermatophyta</taxon>
        <taxon>Magnoliopsida</taxon>
        <taxon>eudicotyledons</taxon>
        <taxon>Gunneridae</taxon>
        <taxon>Pentapetalae</taxon>
        <taxon>rosids</taxon>
        <taxon>fabids</taxon>
        <taxon>Fabales</taxon>
        <taxon>Fabaceae</taxon>
        <taxon>Papilionoideae</taxon>
        <taxon>50 kb inversion clade</taxon>
        <taxon>NPAAA clade</taxon>
        <taxon>indigoferoid/millettioid clade</taxon>
        <taxon>Phaseoleae</taxon>
        <taxon>Sphenostylis</taxon>
    </lineage>
</organism>
<feature type="short sequence motif" description="VHIID" evidence="5">
    <location>
        <begin position="416"/>
        <end position="420"/>
    </location>
</feature>
<keyword evidence="2" id="KW-0805">Transcription regulation</keyword>
<name>A0AA86VQ40_9FABA</name>
<evidence type="ECO:0000256" key="5">
    <source>
        <dbReference type="PROSITE-ProRule" id="PRU01191"/>
    </source>
</evidence>
<feature type="region of interest" description="Leucine repeat II (LRII)" evidence="5">
    <location>
        <begin position="466"/>
        <end position="498"/>
    </location>
</feature>
<evidence type="ECO:0000256" key="6">
    <source>
        <dbReference type="SAM" id="MobiDB-lite"/>
    </source>
</evidence>
<comment type="subcellular location">
    <subcellularLocation>
        <location evidence="1">Nucleus</location>
    </subcellularLocation>
</comment>
<gene>
    <name evidence="7" type="ORF">AYBTSS11_LOCUS16263</name>
</gene>
<feature type="region of interest" description="Disordered" evidence="6">
    <location>
        <begin position="66"/>
        <end position="110"/>
    </location>
</feature>
<evidence type="ECO:0000313" key="7">
    <source>
        <dbReference type="EMBL" id="CAJ1955698.1"/>
    </source>
</evidence>
<evidence type="ECO:0000256" key="3">
    <source>
        <dbReference type="ARBA" id="ARBA00023163"/>
    </source>
</evidence>
<feature type="region of interest" description="Disordered" evidence="6">
    <location>
        <begin position="222"/>
        <end position="251"/>
    </location>
</feature>
<dbReference type="InterPro" id="IPR005202">
    <property type="entry name" value="TF_GRAS"/>
</dbReference>
<keyword evidence="4" id="KW-0539">Nucleus</keyword>
<evidence type="ECO:0000256" key="2">
    <source>
        <dbReference type="ARBA" id="ARBA00023015"/>
    </source>
</evidence>
<comment type="caution">
    <text evidence="5">Lacks conserved residue(s) required for the propagation of feature annotation.</text>
</comment>
<sequence length="682" mass="78024">MDRRITSTIKVTNDREESCLDESDVSAVLSYIKQMLMEEDTEEKYSMFHDSLALQHTERSFYQVIANNNPSSSSSSSSTHHYVHNSPSSSVESPEQSVSGSSTDNSCSSNSTAISAEYQWRSVDQNTPILPNAFTFPENFVFHSNSTPTTQSSINTGFGFLHNSLLDSAFQEHFKRGTEQGTRFLPRHTPFFVDTDSTTFFPSFTEAPTVVIKTETEENVEGENFLSVSRGRRNRDREEYEADGRSRKQSAAYMDESELSELLDKLVLGTGLGKGVPPDTSPYQNDEILLTNMFGREVRESEEEVVDLRALLMLCAQAVASDSHSFAKQLVKQIKQHSSPIGDDTQRLAHYFGNALEARLDGTGYQVYSVLSSKRTSAKDMIKAYRVYVSVCPFEKIAVMFTNNLIKNLTEDAETIHIIDFGIRYGFKWPLLISHLSRRPGGPPKLRITGIDQPQPGLRPEERVLETGRRLEKYCKRFNVPFEFNAIARRWETIRVEDLKIEKNEFVAVNCTFQFQHLLDESVVLNNPRDAVLRLIKKANPDIFVHGIVNGSYDVPFFMSRFREALFHYSALFDMLDTNVDREDPMRLMFEKELFGREITNIIACEGCERVERPETYKQWQLRNMRIGFRPLPMDQRIVDKLKGRLRDDAYNTNFMLEVDGDWVLQGWKGRILHASSCWIPA</sequence>